<evidence type="ECO:0000313" key="5">
    <source>
        <dbReference type="Proteomes" id="UP000056419"/>
    </source>
</evidence>
<evidence type="ECO:0000259" key="3">
    <source>
        <dbReference type="Pfam" id="PF20434"/>
    </source>
</evidence>
<name>A0A108T731_BACSE</name>
<proteinExistence type="predicted"/>
<dbReference type="Gene3D" id="3.40.50.1820">
    <property type="entry name" value="alpha/beta hydrolase"/>
    <property type="match status" value="1"/>
</dbReference>
<keyword evidence="5" id="KW-1185">Reference proteome</keyword>
<keyword evidence="1 4" id="KW-0378">Hydrolase</keyword>
<dbReference type="PANTHER" id="PTHR48081">
    <property type="entry name" value="AB HYDROLASE SUPERFAMILY PROTEIN C4A8.06C"/>
    <property type="match status" value="1"/>
</dbReference>
<dbReference type="InterPro" id="IPR049492">
    <property type="entry name" value="BD-FAE-like_dom"/>
</dbReference>
<feature type="domain" description="BD-FAE-like" evidence="3">
    <location>
        <begin position="59"/>
        <end position="161"/>
    </location>
</feature>
<gene>
    <name evidence="4" type="primary">axeA1</name>
    <name evidence="4" type="ORF">AA415_02076</name>
</gene>
<dbReference type="EMBL" id="LRGC01000008">
    <property type="protein sequence ID" value="KWR54542.1"/>
    <property type="molecule type" value="Genomic_DNA"/>
</dbReference>
<feature type="chain" id="PRO_5007130819" evidence="2">
    <location>
        <begin position="19"/>
        <end position="289"/>
    </location>
</feature>
<protein>
    <submittedName>
        <fullName evidence="4">Acetylxylan esterase</fullName>
        <ecNumber evidence="4">3.1.1.72</ecNumber>
    </submittedName>
</protein>
<dbReference type="Proteomes" id="UP000056419">
    <property type="component" value="Unassembled WGS sequence"/>
</dbReference>
<dbReference type="GO" id="GO:0046555">
    <property type="term" value="F:acetylxylan esterase activity"/>
    <property type="evidence" value="ECO:0007669"/>
    <property type="project" value="UniProtKB-EC"/>
</dbReference>
<dbReference type="SUPFAM" id="SSF53474">
    <property type="entry name" value="alpha/beta-Hydrolases"/>
    <property type="match status" value="1"/>
</dbReference>
<dbReference type="EC" id="3.1.1.72" evidence="4"/>
<dbReference type="AlphaFoldDB" id="A0A108T731"/>
<organism evidence="4 5">
    <name type="scientific">Bacteroides stercoris</name>
    <dbReference type="NCBI Taxonomy" id="46506"/>
    <lineage>
        <taxon>Bacteria</taxon>
        <taxon>Pseudomonadati</taxon>
        <taxon>Bacteroidota</taxon>
        <taxon>Bacteroidia</taxon>
        <taxon>Bacteroidales</taxon>
        <taxon>Bacteroidaceae</taxon>
        <taxon>Bacteroides</taxon>
    </lineage>
</organism>
<dbReference type="PANTHER" id="PTHR48081:SF6">
    <property type="entry name" value="PEPTIDASE S9 PROLYL OLIGOPEPTIDASE CATALYTIC DOMAIN-CONTAINING PROTEIN"/>
    <property type="match status" value="1"/>
</dbReference>
<dbReference type="STRING" id="46506.AA415_02076"/>
<dbReference type="InterPro" id="IPR029058">
    <property type="entry name" value="AB_hydrolase_fold"/>
</dbReference>
<accession>A0A108T731</accession>
<evidence type="ECO:0000313" key="4">
    <source>
        <dbReference type="EMBL" id="KWR54542.1"/>
    </source>
</evidence>
<comment type="caution">
    <text evidence="4">The sequence shown here is derived from an EMBL/GenBank/DDBJ whole genome shotgun (WGS) entry which is preliminary data.</text>
</comment>
<dbReference type="PATRIC" id="fig|46506.5.peg.2222"/>
<evidence type="ECO:0000256" key="1">
    <source>
        <dbReference type="ARBA" id="ARBA00022801"/>
    </source>
</evidence>
<dbReference type="Pfam" id="PF20434">
    <property type="entry name" value="BD-FAE"/>
    <property type="match status" value="1"/>
</dbReference>
<sequence length="289" mass="31632" precursor="true">MRKILFLSLLFAATMLSAQSPVELPLWPDGAPNTNGLTGEQEDLKGGRVANVTHPSITVYRPAKPNGMAVIMCPGGGYARLAMNHEGHDMAAWFTTQGITYAVLKYRMPNGHNEVPLSDAEQAIRLVRKHAGEWGVNPNRIGIMGASAGGHLAASLATLYGSDAARPDFQILFYPVISMLKGVTHSGSRQNLIGETPSAELEQKYSLERQVSPKTPQAFIMLSADDATVLPINGIGYFLALREQKVPATLHVYPTGGHGWGFRDSFTYKRQWTGELEKWLREGLTFPEK</sequence>
<dbReference type="RefSeq" id="WP_060385987.1">
    <property type="nucleotide sequence ID" value="NZ_LRGC01000008.1"/>
</dbReference>
<feature type="signal peptide" evidence="2">
    <location>
        <begin position="1"/>
        <end position="18"/>
    </location>
</feature>
<reference evidence="4 5" key="1">
    <citation type="journal article" date="2016" name="BMC Genomics">
        <title>Type VI secretion systems of human gut Bacteroidales segregate into three genetic architectures, two of which are contained on mobile genetic elements.</title>
        <authorList>
            <person name="Coyne M.J."/>
            <person name="Roelofs K.G."/>
            <person name="Comstock L.E."/>
        </authorList>
    </citation>
    <scope>NUCLEOTIDE SEQUENCE [LARGE SCALE GENOMIC DNA]</scope>
    <source>
        <strain evidence="4 5">CL09T03C01</strain>
    </source>
</reference>
<evidence type="ECO:0000256" key="2">
    <source>
        <dbReference type="SAM" id="SignalP"/>
    </source>
</evidence>
<keyword evidence="2" id="KW-0732">Signal</keyword>
<dbReference type="InterPro" id="IPR050300">
    <property type="entry name" value="GDXG_lipolytic_enzyme"/>
</dbReference>